<dbReference type="InterPro" id="IPR011601">
    <property type="entry name" value="MurB_C"/>
</dbReference>
<dbReference type="EC" id="1.3.1.98" evidence="6 20"/>
<keyword evidence="17 20" id="KW-0961">Cell wall biogenesis/degradation</keyword>
<keyword evidence="12 20" id="KW-0521">NADP</keyword>
<evidence type="ECO:0000256" key="1">
    <source>
        <dbReference type="ARBA" id="ARBA00001974"/>
    </source>
</evidence>
<organism evidence="22 23">
    <name type="scientific">Microbulbifer halophilus</name>
    <dbReference type="NCBI Taxonomy" id="453963"/>
    <lineage>
        <taxon>Bacteria</taxon>
        <taxon>Pseudomonadati</taxon>
        <taxon>Pseudomonadota</taxon>
        <taxon>Gammaproteobacteria</taxon>
        <taxon>Cellvibrionales</taxon>
        <taxon>Microbulbiferaceae</taxon>
        <taxon>Microbulbifer</taxon>
    </lineage>
</organism>
<dbReference type="Gene3D" id="3.90.78.10">
    <property type="entry name" value="UDP-N-acetylenolpyruvoylglucosamine reductase, C-terminal domain"/>
    <property type="match status" value="1"/>
</dbReference>
<comment type="pathway">
    <text evidence="4 20">Cell wall biogenesis; peptidoglycan biosynthesis.</text>
</comment>
<evidence type="ECO:0000256" key="10">
    <source>
        <dbReference type="ARBA" id="ARBA00022630"/>
    </source>
</evidence>
<sequence length="338" mass="37735">MIESNADLQPLNTLAVAARAAHFARVENLEQLREALQFARDRKLPILPLGGGSNIVFTGDYPGLVIHLDMRGLELQKIDGATQVTAAGGENWHRLVMHTVERDLGGLENLALIPGRIGAAPIQNIGAYGVELRDTFCDLQAVHIPTGELHEFSADDCRFGYRDSVFKGPARDQYIITRVRLRLPDDWRARLEYPALKQYLDEHHEGAGELTPVEIARAVIAVRNSKLPNPQEIPNAGSFFKNPVVDAEIYERLKRAHPDLVAFAVGERWKLAAGWLIDRAGWRGRRRDGVGVHDRQALVLVNPGRCAGDRVTGLAREITEDIRNKFGVELEPEPRYYP</sequence>
<dbReference type="Gene3D" id="3.30.465.10">
    <property type="match status" value="1"/>
</dbReference>
<evidence type="ECO:0000256" key="11">
    <source>
        <dbReference type="ARBA" id="ARBA00022827"/>
    </source>
</evidence>
<comment type="function">
    <text evidence="2 20">Cell wall formation.</text>
</comment>
<evidence type="ECO:0000256" key="12">
    <source>
        <dbReference type="ARBA" id="ARBA00022857"/>
    </source>
</evidence>
<evidence type="ECO:0000256" key="15">
    <source>
        <dbReference type="ARBA" id="ARBA00023002"/>
    </source>
</evidence>
<comment type="catalytic activity">
    <reaction evidence="19 20">
        <text>UDP-N-acetyl-alpha-D-muramate + NADP(+) = UDP-N-acetyl-3-O-(1-carboxyvinyl)-alpha-D-glucosamine + NADPH + H(+)</text>
        <dbReference type="Rhea" id="RHEA:12248"/>
        <dbReference type="ChEBI" id="CHEBI:15378"/>
        <dbReference type="ChEBI" id="CHEBI:57783"/>
        <dbReference type="ChEBI" id="CHEBI:58349"/>
        <dbReference type="ChEBI" id="CHEBI:68483"/>
        <dbReference type="ChEBI" id="CHEBI:70757"/>
        <dbReference type="EC" id="1.3.1.98"/>
    </reaction>
</comment>
<keyword evidence="11 20" id="KW-0274">FAD</keyword>
<dbReference type="Gene3D" id="3.30.43.10">
    <property type="entry name" value="Uridine Diphospho-n-acetylenolpyruvylglucosamine Reductase, domain 2"/>
    <property type="match status" value="1"/>
</dbReference>
<reference evidence="23" key="1">
    <citation type="journal article" date="2019" name="Int. J. Syst. Evol. Microbiol.">
        <title>The Global Catalogue of Microorganisms (GCM) 10K type strain sequencing project: providing services to taxonomists for standard genome sequencing and annotation.</title>
        <authorList>
            <consortium name="The Broad Institute Genomics Platform"/>
            <consortium name="The Broad Institute Genome Sequencing Center for Infectious Disease"/>
            <person name="Wu L."/>
            <person name="Ma J."/>
        </authorList>
    </citation>
    <scope>NUCLEOTIDE SEQUENCE [LARGE SCALE GENOMIC DNA]</scope>
    <source>
        <strain evidence="23">KCTC 12848</strain>
    </source>
</reference>
<evidence type="ECO:0000256" key="4">
    <source>
        <dbReference type="ARBA" id="ARBA00004752"/>
    </source>
</evidence>
<dbReference type="GO" id="GO:0008762">
    <property type="term" value="F:UDP-N-acetylmuramate dehydrogenase activity"/>
    <property type="evidence" value="ECO:0007669"/>
    <property type="project" value="UniProtKB-EC"/>
</dbReference>
<proteinExistence type="inferred from homology"/>
<dbReference type="Pfam" id="PF02873">
    <property type="entry name" value="MurB_C"/>
    <property type="match status" value="1"/>
</dbReference>
<evidence type="ECO:0000313" key="22">
    <source>
        <dbReference type="EMBL" id="MFD2310947.1"/>
    </source>
</evidence>
<dbReference type="SUPFAM" id="SSF56194">
    <property type="entry name" value="Uridine diphospho-N-Acetylenolpyruvylglucosamine reductase, MurB, C-terminal domain"/>
    <property type="match status" value="1"/>
</dbReference>
<name>A0ABW5ECF1_9GAMM</name>
<feature type="active site" evidence="20">
    <location>
        <position position="162"/>
    </location>
</feature>
<keyword evidence="9 20" id="KW-0132">Cell division</keyword>
<feature type="active site" evidence="20">
    <location>
        <position position="333"/>
    </location>
</feature>
<dbReference type="NCBIfam" id="NF010478">
    <property type="entry name" value="PRK13903.1"/>
    <property type="match status" value="1"/>
</dbReference>
<dbReference type="NCBIfam" id="NF000755">
    <property type="entry name" value="PRK00046.1"/>
    <property type="match status" value="1"/>
</dbReference>
<evidence type="ECO:0000256" key="8">
    <source>
        <dbReference type="ARBA" id="ARBA00022490"/>
    </source>
</evidence>
<dbReference type="InterPro" id="IPR006094">
    <property type="entry name" value="Oxid_FAD_bind_N"/>
</dbReference>
<keyword evidence="23" id="KW-1185">Reference proteome</keyword>
<evidence type="ECO:0000256" key="14">
    <source>
        <dbReference type="ARBA" id="ARBA00022984"/>
    </source>
</evidence>
<keyword evidence="14 20" id="KW-0573">Peptidoglycan synthesis</keyword>
<keyword evidence="16 20" id="KW-0131">Cell cycle</keyword>
<evidence type="ECO:0000256" key="6">
    <source>
        <dbReference type="ARBA" id="ARBA00012518"/>
    </source>
</evidence>
<evidence type="ECO:0000313" key="23">
    <source>
        <dbReference type="Proteomes" id="UP001597425"/>
    </source>
</evidence>
<dbReference type="EMBL" id="JBHUJD010000012">
    <property type="protein sequence ID" value="MFD2310947.1"/>
    <property type="molecule type" value="Genomic_DNA"/>
</dbReference>
<comment type="cofactor">
    <cofactor evidence="1 20">
        <name>FAD</name>
        <dbReference type="ChEBI" id="CHEBI:57692"/>
    </cofactor>
</comment>
<protein>
    <recommendedName>
        <fullName evidence="7 20">UDP-N-acetylenolpyruvoylglucosamine reductase</fullName>
        <ecNumber evidence="6 20">1.3.1.98</ecNumber>
    </recommendedName>
    <alternativeName>
        <fullName evidence="18 20">UDP-N-acetylmuramate dehydrogenase</fullName>
    </alternativeName>
</protein>
<dbReference type="InterPro" id="IPR036318">
    <property type="entry name" value="FAD-bd_PCMH-like_sf"/>
</dbReference>
<dbReference type="InterPro" id="IPR016167">
    <property type="entry name" value="FAD-bd_PCMH_sub1"/>
</dbReference>
<keyword evidence="15 20" id="KW-0560">Oxidoreductase</keyword>
<evidence type="ECO:0000256" key="17">
    <source>
        <dbReference type="ARBA" id="ARBA00023316"/>
    </source>
</evidence>
<evidence type="ECO:0000256" key="9">
    <source>
        <dbReference type="ARBA" id="ARBA00022618"/>
    </source>
</evidence>
<dbReference type="RefSeq" id="WP_265720997.1">
    <property type="nucleotide sequence ID" value="NZ_JAPIVK010000007.1"/>
</dbReference>
<evidence type="ECO:0000256" key="5">
    <source>
        <dbReference type="ARBA" id="ARBA00010485"/>
    </source>
</evidence>
<comment type="similarity">
    <text evidence="5 20">Belongs to the MurB family.</text>
</comment>
<dbReference type="PROSITE" id="PS51387">
    <property type="entry name" value="FAD_PCMH"/>
    <property type="match status" value="1"/>
</dbReference>
<evidence type="ECO:0000256" key="16">
    <source>
        <dbReference type="ARBA" id="ARBA00023306"/>
    </source>
</evidence>
<dbReference type="PANTHER" id="PTHR21071:SF4">
    <property type="entry name" value="UDP-N-ACETYLENOLPYRUVOYLGLUCOSAMINE REDUCTASE"/>
    <property type="match status" value="1"/>
</dbReference>
<evidence type="ECO:0000256" key="2">
    <source>
        <dbReference type="ARBA" id="ARBA00003921"/>
    </source>
</evidence>
<keyword evidence="10 20" id="KW-0285">Flavoprotein</keyword>
<feature type="active site" description="Proton donor" evidence="20">
    <location>
        <position position="238"/>
    </location>
</feature>
<evidence type="ECO:0000256" key="18">
    <source>
        <dbReference type="ARBA" id="ARBA00031026"/>
    </source>
</evidence>
<gene>
    <name evidence="20 22" type="primary">murB</name>
    <name evidence="22" type="ORF">ACFSKX_11025</name>
</gene>
<dbReference type="InterPro" id="IPR016169">
    <property type="entry name" value="FAD-bd_PCMH_sub2"/>
</dbReference>
<evidence type="ECO:0000256" key="3">
    <source>
        <dbReference type="ARBA" id="ARBA00004496"/>
    </source>
</evidence>
<comment type="caution">
    <text evidence="22">The sequence shown here is derived from an EMBL/GenBank/DDBJ whole genome shotgun (WGS) entry which is preliminary data.</text>
</comment>
<dbReference type="Proteomes" id="UP001597425">
    <property type="component" value="Unassembled WGS sequence"/>
</dbReference>
<feature type="domain" description="FAD-binding PCMH-type" evidence="21">
    <location>
        <begin position="16"/>
        <end position="186"/>
    </location>
</feature>
<dbReference type="NCBIfam" id="TIGR00179">
    <property type="entry name" value="murB"/>
    <property type="match status" value="1"/>
</dbReference>
<dbReference type="Pfam" id="PF01565">
    <property type="entry name" value="FAD_binding_4"/>
    <property type="match status" value="1"/>
</dbReference>
<dbReference type="SUPFAM" id="SSF56176">
    <property type="entry name" value="FAD-binding/transporter-associated domain-like"/>
    <property type="match status" value="1"/>
</dbReference>
<keyword evidence="13 20" id="KW-0133">Cell shape</keyword>
<dbReference type="PANTHER" id="PTHR21071">
    <property type="entry name" value="UDP-N-ACETYLENOLPYRUVOYLGLUCOSAMINE REDUCTASE"/>
    <property type="match status" value="1"/>
</dbReference>
<dbReference type="InterPro" id="IPR036635">
    <property type="entry name" value="MurB_C_sf"/>
</dbReference>
<dbReference type="HAMAP" id="MF_00037">
    <property type="entry name" value="MurB"/>
    <property type="match status" value="1"/>
</dbReference>
<evidence type="ECO:0000256" key="13">
    <source>
        <dbReference type="ARBA" id="ARBA00022960"/>
    </source>
</evidence>
<evidence type="ECO:0000259" key="21">
    <source>
        <dbReference type="PROSITE" id="PS51387"/>
    </source>
</evidence>
<dbReference type="InterPro" id="IPR016166">
    <property type="entry name" value="FAD-bd_PCMH"/>
</dbReference>
<keyword evidence="8 20" id="KW-0963">Cytoplasm</keyword>
<evidence type="ECO:0000256" key="20">
    <source>
        <dbReference type="HAMAP-Rule" id="MF_00037"/>
    </source>
</evidence>
<dbReference type="InterPro" id="IPR003170">
    <property type="entry name" value="MurB"/>
</dbReference>
<accession>A0ABW5ECF1</accession>
<evidence type="ECO:0000256" key="7">
    <source>
        <dbReference type="ARBA" id="ARBA00015188"/>
    </source>
</evidence>
<comment type="subcellular location">
    <subcellularLocation>
        <location evidence="3 20">Cytoplasm</location>
    </subcellularLocation>
</comment>
<evidence type="ECO:0000256" key="19">
    <source>
        <dbReference type="ARBA" id="ARBA00048914"/>
    </source>
</evidence>